<keyword evidence="4" id="KW-1185">Reference proteome</keyword>
<feature type="region of interest" description="Disordered" evidence="1">
    <location>
        <begin position="79"/>
        <end position="229"/>
    </location>
</feature>
<dbReference type="EMBL" id="NRSG01000110">
    <property type="protein sequence ID" value="MBK1659588.1"/>
    <property type="molecule type" value="Genomic_DNA"/>
</dbReference>
<gene>
    <name evidence="3" type="ORF">CKO45_15225</name>
</gene>
<evidence type="ECO:0000313" key="4">
    <source>
        <dbReference type="Proteomes" id="UP000697995"/>
    </source>
</evidence>
<name>A0ABS1CYI3_9PROT</name>
<keyword evidence="2" id="KW-0732">Signal</keyword>
<reference evidence="3 4" key="1">
    <citation type="journal article" date="2020" name="Microorganisms">
        <title>Osmotic Adaptation and Compatible Solute Biosynthesis of Phototrophic Bacteria as Revealed from Genome Analyses.</title>
        <authorList>
            <person name="Imhoff J.F."/>
            <person name="Rahn T."/>
            <person name="Kunzel S."/>
            <person name="Keller A."/>
            <person name="Neulinger S.C."/>
        </authorList>
    </citation>
    <scope>NUCLEOTIDE SEQUENCE [LARGE SCALE GENOMIC DNA]</scope>
    <source>
        <strain evidence="3 4">DSM 15382</strain>
    </source>
</reference>
<proteinExistence type="predicted"/>
<dbReference type="PROSITE" id="PS51257">
    <property type="entry name" value="PROKAR_LIPOPROTEIN"/>
    <property type="match status" value="1"/>
</dbReference>
<feature type="compositionally biased region" description="Polar residues" evidence="1">
    <location>
        <begin position="188"/>
        <end position="198"/>
    </location>
</feature>
<accession>A0ABS1CYI3</accession>
<feature type="chain" id="PRO_5047367521" evidence="2">
    <location>
        <begin position="23"/>
        <end position="229"/>
    </location>
</feature>
<protein>
    <submittedName>
        <fullName evidence="3">Uncharacterized protein</fullName>
    </submittedName>
</protein>
<feature type="compositionally biased region" description="Pro residues" evidence="1">
    <location>
        <begin position="141"/>
        <end position="166"/>
    </location>
</feature>
<evidence type="ECO:0000313" key="3">
    <source>
        <dbReference type="EMBL" id="MBK1659588.1"/>
    </source>
</evidence>
<feature type="compositionally biased region" description="Polar residues" evidence="1">
    <location>
        <begin position="211"/>
        <end position="229"/>
    </location>
</feature>
<feature type="signal peptide" evidence="2">
    <location>
        <begin position="1"/>
        <end position="22"/>
    </location>
</feature>
<evidence type="ECO:0000256" key="2">
    <source>
        <dbReference type="SAM" id="SignalP"/>
    </source>
</evidence>
<evidence type="ECO:0000256" key="1">
    <source>
        <dbReference type="SAM" id="MobiDB-lite"/>
    </source>
</evidence>
<organism evidence="3 4">
    <name type="scientific">Paracraurococcus ruber</name>
    <dbReference type="NCBI Taxonomy" id="77675"/>
    <lineage>
        <taxon>Bacteria</taxon>
        <taxon>Pseudomonadati</taxon>
        <taxon>Pseudomonadota</taxon>
        <taxon>Alphaproteobacteria</taxon>
        <taxon>Acetobacterales</taxon>
        <taxon>Roseomonadaceae</taxon>
        <taxon>Paracraurococcus</taxon>
    </lineage>
</organism>
<dbReference type="RefSeq" id="WP_133221360.1">
    <property type="nucleotide sequence ID" value="NZ_NRSG01000110.1"/>
</dbReference>
<sequence length="229" mass="23466">MSRIVIPRLATLALLSTGLALGGCTGFNNSTGGLTDGIGRVGERLGAPWGGPTAQPPAEQSTTVARIAGMPMAVETLRSEDGDVWPVPEGPRSTLANPDAAMRNIPNYQPSELDRPSRPAGRSQWQPTDPDLPPGLRGSSSPPPPPIRQPEIPPPQAVAPLPPGLSAPPGRRPEGQVITTPSGPALTTGGTDRVQSFITPGGGTGTAIRDGNTTTLIGPNGQVQTVPSR</sequence>
<dbReference type="Proteomes" id="UP000697995">
    <property type="component" value="Unassembled WGS sequence"/>
</dbReference>
<comment type="caution">
    <text evidence="3">The sequence shown here is derived from an EMBL/GenBank/DDBJ whole genome shotgun (WGS) entry which is preliminary data.</text>
</comment>